<name>A0A8J2YR63_9PROT</name>
<dbReference type="Pfam" id="PF00199">
    <property type="entry name" value="Catalase"/>
    <property type="match status" value="1"/>
</dbReference>
<dbReference type="GO" id="GO:0005737">
    <property type="term" value="C:cytoplasm"/>
    <property type="evidence" value="ECO:0007669"/>
    <property type="project" value="TreeGrafter"/>
</dbReference>
<dbReference type="PROSITE" id="PS51402">
    <property type="entry name" value="CATALASE_3"/>
    <property type="match status" value="1"/>
</dbReference>
<dbReference type="PANTHER" id="PTHR11465">
    <property type="entry name" value="CATALASE"/>
    <property type="match status" value="1"/>
</dbReference>
<dbReference type="GO" id="GO:0004096">
    <property type="term" value="F:catalase activity"/>
    <property type="evidence" value="ECO:0007669"/>
    <property type="project" value="InterPro"/>
</dbReference>
<evidence type="ECO:0000256" key="7">
    <source>
        <dbReference type="PIRNR" id="PIRNR000296"/>
    </source>
</evidence>
<dbReference type="AlphaFoldDB" id="A0A8J2YR63"/>
<dbReference type="InterPro" id="IPR020835">
    <property type="entry name" value="Catalase_sf"/>
</dbReference>
<keyword evidence="2 7" id="KW-0575">Peroxidase</keyword>
<protein>
    <recommendedName>
        <fullName evidence="7">Catalase-related peroxidase</fullName>
        <ecNumber evidence="7">1.11.1.-</ecNumber>
    </recommendedName>
</protein>
<comment type="cofactor">
    <cofactor evidence="7">
        <name>heme</name>
        <dbReference type="ChEBI" id="CHEBI:30413"/>
    </cofactor>
</comment>
<keyword evidence="4 7" id="KW-0479">Metal-binding</keyword>
<evidence type="ECO:0000256" key="1">
    <source>
        <dbReference type="ARBA" id="ARBA00005329"/>
    </source>
</evidence>
<keyword evidence="6 7" id="KW-0408">Iron</keyword>
<evidence type="ECO:0000256" key="5">
    <source>
        <dbReference type="ARBA" id="ARBA00023002"/>
    </source>
</evidence>
<evidence type="ECO:0000313" key="11">
    <source>
        <dbReference type="EMBL" id="GGF07517.1"/>
    </source>
</evidence>
<feature type="domain" description="Catalase core" evidence="10">
    <location>
        <begin position="6"/>
        <end position="336"/>
    </location>
</feature>
<evidence type="ECO:0000259" key="10">
    <source>
        <dbReference type="SMART" id="SM01060"/>
    </source>
</evidence>
<accession>A0A8J2YR63</accession>
<dbReference type="SUPFAM" id="SSF56634">
    <property type="entry name" value="Heme-dependent catalase-like"/>
    <property type="match status" value="1"/>
</dbReference>
<dbReference type="Gene3D" id="2.40.180.10">
    <property type="entry name" value="Catalase core domain"/>
    <property type="match status" value="1"/>
</dbReference>
<evidence type="ECO:0000256" key="3">
    <source>
        <dbReference type="ARBA" id="ARBA00022617"/>
    </source>
</evidence>
<dbReference type="EMBL" id="BMJQ01000002">
    <property type="protein sequence ID" value="GGF07517.1"/>
    <property type="molecule type" value="Genomic_DNA"/>
</dbReference>
<dbReference type="InterPro" id="IPR018028">
    <property type="entry name" value="Catalase"/>
</dbReference>
<keyword evidence="5 7" id="KW-0560">Oxidoreductase</keyword>
<dbReference type="EC" id="1.11.1.-" evidence="7"/>
<reference evidence="11" key="2">
    <citation type="submission" date="2020-09" db="EMBL/GenBank/DDBJ databases">
        <authorList>
            <person name="Sun Q."/>
            <person name="Zhou Y."/>
        </authorList>
    </citation>
    <scope>NUCLEOTIDE SEQUENCE</scope>
    <source>
        <strain evidence="11">CGMCC 1.15725</strain>
    </source>
</reference>
<feature type="active site" evidence="8">
    <location>
        <position position="49"/>
    </location>
</feature>
<evidence type="ECO:0000313" key="12">
    <source>
        <dbReference type="Proteomes" id="UP000646365"/>
    </source>
</evidence>
<keyword evidence="12" id="KW-1185">Reference proteome</keyword>
<dbReference type="InterPro" id="IPR024168">
    <property type="entry name" value="Catalase_SrpA-type_pred"/>
</dbReference>
<organism evidence="11 12">
    <name type="scientific">Aliidongia dinghuensis</name>
    <dbReference type="NCBI Taxonomy" id="1867774"/>
    <lineage>
        <taxon>Bacteria</taxon>
        <taxon>Pseudomonadati</taxon>
        <taxon>Pseudomonadota</taxon>
        <taxon>Alphaproteobacteria</taxon>
        <taxon>Rhodospirillales</taxon>
        <taxon>Dongiaceae</taxon>
        <taxon>Aliidongia</taxon>
    </lineage>
</organism>
<comment type="function">
    <text evidence="7">Has an organic peroxide-dependent peroxidase activity.</text>
</comment>
<sequence length="336" mass="35677">MLIAAIVGAGAAAFAYTAGWLSPERLTPSKLVDALTPPSGPPLGHRRNHAKGICFTGLFEANGAGAALSRAQVFSQGQYPVLGRFNLGTPDPNAADAMERVRGLGLRIATPDGQEWRSAMIDLPFFPVATPQGFYELLVASGSKEPDAMKNFAAAHPEIAAFGAWAKSAPWTASYAEERFNSLNSFVFTDGSDAEHVVRWSLLPAAAPVDVAPEDLAKRGADFLNQDITERVAAGPQRWTMTVTVANPGDPTADPSKAWPADRRTIEVGTLVVQKIEAEADGPCRDINFDPTVLPAGIKTSDDPFPAARSAAYSISYNRRTAEAASYPRTTPGAKP</sequence>
<evidence type="ECO:0000256" key="4">
    <source>
        <dbReference type="ARBA" id="ARBA00022723"/>
    </source>
</evidence>
<dbReference type="Gene3D" id="1.20.1280.120">
    <property type="match status" value="1"/>
</dbReference>
<dbReference type="SMART" id="SM01060">
    <property type="entry name" value="Catalase"/>
    <property type="match status" value="1"/>
</dbReference>
<reference evidence="11" key="1">
    <citation type="journal article" date="2014" name="Int. J. Syst. Evol. Microbiol.">
        <title>Complete genome sequence of Corynebacterium casei LMG S-19264T (=DSM 44701T), isolated from a smear-ripened cheese.</title>
        <authorList>
            <consortium name="US DOE Joint Genome Institute (JGI-PGF)"/>
            <person name="Walter F."/>
            <person name="Albersmeier A."/>
            <person name="Kalinowski J."/>
            <person name="Ruckert C."/>
        </authorList>
    </citation>
    <scope>NUCLEOTIDE SEQUENCE</scope>
    <source>
        <strain evidence="11">CGMCC 1.15725</strain>
    </source>
</reference>
<evidence type="ECO:0000256" key="9">
    <source>
        <dbReference type="PIRSR" id="PIRSR000296-2"/>
    </source>
</evidence>
<dbReference type="GO" id="GO:0042542">
    <property type="term" value="P:response to hydrogen peroxide"/>
    <property type="evidence" value="ECO:0007669"/>
    <property type="project" value="TreeGrafter"/>
</dbReference>
<dbReference type="Proteomes" id="UP000646365">
    <property type="component" value="Unassembled WGS sequence"/>
</dbReference>
<dbReference type="InterPro" id="IPR011614">
    <property type="entry name" value="Catalase_core"/>
</dbReference>
<dbReference type="PIRSF" id="PIRSF000296">
    <property type="entry name" value="SrpA"/>
    <property type="match status" value="1"/>
</dbReference>
<evidence type="ECO:0000256" key="8">
    <source>
        <dbReference type="PIRSR" id="PIRSR000296-1"/>
    </source>
</evidence>
<gene>
    <name evidence="11" type="ORF">GCM10011611_11220</name>
</gene>
<evidence type="ECO:0000256" key="2">
    <source>
        <dbReference type="ARBA" id="ARBA00022559"/>
    </source>
</evidence>
<keyword evidence="3 7" id="KW-0349">Heme</keyword>
<dbReference type="GO" id="GO:0042744">
    <property type="term" value="P:hydrogen peroxide catabolic process"/>
    <property type="evidence" value="ECO:0007669"/>
    <property type="project" value="TreeGrafter"/>
</dbReference>
<feature type="binding site" description="axial binding residue" evidence="9">
    <location>
        <position position="313"/>
    </location>
    <ligand>
        <name>heme</name>
        <dbReference type="ChEBI" id="CHEBI:30413"/>
    </ligand>
    <ligandPart>
        <name>Fe</name>
        <dbReference type="ChEBI" id="CHEBI:18248"/>
    </ligandPart>
</feature>
<dbReference type="PANTHER" id="PTHR11465:SF9">
    <property type="entry name" value="CATALASE"/>
    <property type="match status" value="1"/>
</dbReference>
<dbReference type="GO" id="GO:0046872">
    <property type="term" value="F:metal ion binding"/>
    <property type="evidence" value="ECO:0007669"/>
    <property type="project" value="UniProtKB-KW"/>
</dbReference>
<comment type="caution">
    <text evidence="11">The sequence shown here is derived from an EMBL/GenBank/DDBJ whole genome shotgun (WGS) entry which is preliminary data.</text>
</comment>
<comment type="similarity">
    <text evidence="1 7">Belongs to the catalase family.</text>
</comment>
<evidence type="ECO:0000256" key="6">
    <source>
        <dbReference type="ARBA" id="ARBA00023004"/>
    </source>
</evidence>
<dbReference type="GO" id="GO:0020037">
    <property type="term" value="F:heme binding"/>
    <property type="evidence" value="ECO:0007669"/>
    <property type="project" value="InterPro"/>
</dbReference>
<dbReference type="CDD" id="cd08153">
    <property type="entry name" value="srpA_like"/>
    <property type="match status" value="1"/>
</dbReference>
<proteinExistence type="inferred from homology"/>